<dbReference type="PROSITE" id="PS00136">
    <property type="entry name" value="SUBTILASE_ASP"/>
    <property type="match status" value="1"/>
</dbReference>
<dbReference type="PANTHER" id="PTHR43806:SF65">
    <property type="entry name" value="SERINE PROTEASE APRX"/>
    <property type="match status" value="1"/>
</dbReference>
<dbReference type="PANTHER" id="PTHR43806">
    <property type="entry name" value="PEPTIDASE S8"/>
    <property type="match status" value="1"/>
</dbReference>
<protein>
    <submittedName>
        <fullName evidence="15">Minor extracellular serine protease Vpr</fullName>
    </submittedName>
</protein>
<dbReference type="Pfam" id="PF02225">
    <property type="entry name" value="PA"/>
    <property type="match status" value="1"/>
</dbReference>
<gene>
    <name evidence="15" type="ORF">SAMN05444972_10669</name>
</gene>
<keyword evidence="6 9" id="KW-0378">Hydrolase</keyword>
<proteinExistence type="inferred from homology"/>
<evidence type="ECO:0000256" key="5">
    <source>
        <dbReference type="ARBA" id="ARBA00022729"/>
    </source>
</evidence>
<evidence type="ECO:0000256" key="2">
    <source>
        <dbReference type="ARBA" id="ARBA00022512"/>
    </source>
</evidence>
<keyword evidence="3" id="KW-0964">Secreted</keyword>
<dbReference type="InterPro" id="IPR010259">
    <property type="entry name" value="S8pro/Inhibitor_I9"/>
</dbReference>
<keyword evidence="2" id="KW-0134">Cell wall</keyword>
<dbReference type="PROSITE" id="PS51892">
    <property type="entry name" value="SUBTILASE"/>
    <property type="match status" value="1"/>
</dbReference>
<dbReference type="Gene3D" id="3.40.50.200">
    <property type="entry name" value="Peptidase S8/S53 domain"/>
    <property type="match status" value="1"/>
</dbReference>
<dbReference type="PROSITE" id="PS00138">
    <property type="entry name" value="SUBTILASE_SER"/>
    <property type="match status" value="1"/>
</dbReference>
<dbReference type="InterPro" id="IPR015500">
    <property type="entry name" value="Peptidase_S8_subtilisin-rel"/>
</dbReference>
<dbReference type="InterPro" id="IPR000209">
    <property type="entry name" value="Peptidase_S8/S53_dom"/>
</dbReference>
<dbReference type="OrthoDB" id="9798386at2"/>
<evidence type="ECO:0000256" key="7">
    <source>
        <dbReference type="ARBA" id="ARBA00022825"/>
    </source>
</evidence>
<dbReference type="InterPro" id="IPR036852">
    <property type="entry name" value="Peptidase_S8/S53_dom_sf"/>
</dbReference>
<dbReference type="Gene3D" id="3.30.70.80">
    <property type="entry name" value="Peptidase S8 propeptide/proteinase inhibitor I9"/>
    <property type="match status" value="1"/>
</dbReference>
<dbReference type="Pfam" id="PF05922">
    <property type="entry name" value="Inhibitor_I9"/>
    <property type="match status" value="1"/>
</dbReference>
<evidence type="ECO:0000256" key="11">
    <source>
        <dbReference type="SAM" id="SignalP"/>
    </source>
</evidence>
<dbReference type="InterPro" id="IPR022398">
    <property type="entry name" value="Peptidase_S8_His-AS"/>
</dbReference>
<feature type="active site" description="Charge relay system" evidence="8 9">
    <location>
        <position position="184"/>
    </location>
</feature>
<evidence type="ECO:0000256" key="4">
    <source>
        <dbReference type="ARBA" id="ARBA00022670"/>
    </source>
</evidence>
<dbReference type="Pfam" id="PF00082">
    <property type="entry name" value="Peptidase_S8"/>
    <property type="match status" value="1"/>
</dbReference>
<dbReference type="AlphaFoldDB" id="A0A1I6S0K1"/>
<feature type="active site" description="Charge relay system" evidence="8 9">
    <location>
        <position position="217"/>
    </location>
</feature>
<evidence type="ECO:0000259" key="12">
    <source>
        <dbReference type="Pfam" id="PF00082"/>
    </source>
</evidence>
<organism evidence="15 16">
    <name type="scientific">Marininema halotolerans</name>
    <dbReference type="NCBI Taxonomy" id="1155944"/>
    <lineage>
        <taxon>Bacteria</taxon>
        <taxon>Bacillati</taxon>
        <taxon>Bacillota</taxon>
        <taxon>Bacilli</taxon>
        <taxon>Bacillales</taxon>
        <taxon>Thermoactinomycetaceae</taxon>
        <taxon>Marininema</taxon>
    </lineage>
</organism>
<accession>A0A1I6S0K1</accession>
<evidence type="ECO:0000256" key="6">
    <source>
        <dbReference type="ARBA" id="ARBA00022801"/>
    </source>
</evidence>
<evidence type="ECO:0000256" key="10">
    <source>
        <dbReference type="RuleBase" id="RU003355"/>
    </source>
</evidence>
<keyword evidence="7 9" id="KW-0720">Serine protease</keyword>
<dbReference type="GO" id="GO:0006508">
    <property type="term" value="P:proteolysis"/>
    <property type="evidence" value="ECO:0007669"/>
    <property type="project" value="UniProtKB-KW"/>
</dbReference>
<dbReference type="RefSeq" id="WP_091836842.1">
    <property type="nucleotide sequence ID" value="NZ_FPAA01000006.1"/>
</dbReference>
<evidence type="ECO:0000256" key="1">
    <source>
        <dbReference type="ARBA" id="ARBA00011073"/>
    </source>
</evidence>
<feature type="domain" description="Inhibitor I9" evidence="14">
    <location>
        <begin position="86"/>
        <end position="148"/>
    </location>
</feature>
<dbReference type="InterPro" id="IPR037045">
    <property type="entry name" value="S8pro/Inhibitor_I9_sf"/>
</dbReference>
<dbReference type="PROSITE" id="PS00137">
    <property type="entry name" value="SUBTILASE_HIS"/>
    <property type="match status" value="1"/>
</dbReference>
<dbReference type="InterPro" id="IPR050131">
    <property type="entry name" value="Peptidase_S8_subtilisin-like"/>
</dbReference>
<evidence type="ECO:0000313" key="16">
    <source>
        <dbReference type="Proteomes" id="UP000198660"/>
    </source>
</evidence>
<sequence length="895" mass="96004">MKRVSAVILSTVLIAGGAMSITSGDSVLNAKGVSGKVAIKEWTKNKIAKGVKTKGSERTTVLVELAAPPSGIASINKKLSATQLNKQAASQRQKVLKVAKEKVANLSTGYQYDTVFSGFSVTLKGQDVNKLAGLPGVKRIWPNNHYKANLKESVPLVGAPDVWKKKNASGLSVNGKGIRVAVVDTGVDATHPDLKGKVIGGYDYVDHDKSPQDENGHGTHVAGTIAANGKLKGVAPGASILAYRVLDEDGGGTLEGVLAGVEGAVKGKADVMNLSLGAPINSPEDPLAIAMDVAALKGTIPVVANGNEGEWGDYWTVGSPASSREAISVGASTKKIEEPDFKFTGDQQTLKMMMVEGSPSFPAGNVQLVNLGNGNASDYKGKDVKGKVVVAKHGNGDMQIKSTLAKENGAAGLILIDSYEGEYLPNTGKFAATAIVPDERMDWFMKKVKAGKLDGTVTLTKQELVADFSSRGPVAGSWAIKPDVTAPGVNITSTVLHGQYDSYSGTSMATPHVAGAVALVKQAHPSWSVREVKAALANTADTLYNREGKMYPANTQGSGRINIPQAIDTKTLIVPSNLSFGKLDHQVGKVHVTRLAEVKNLTKSNKTYKVQAQLTNGKNKIKVKVPHSLHIKASGKADLKVDLKVDTNLRRGVYTGQIQLLDGKNVLKLPFNVLIDPKDYPLVNSFAISPNAFSPNGDGKLDQTTLSWYLPATLESLDLYATKLNDEWEPDGQYTVFSESNPLEGVTQRSWDGKNVKGKTMPDGVYTMQLIASHLHEEYSEGFVAVLDRKAPTLKMASSFTSGKIKGSIQDKMLDSLSTYNIMDEPVKVLWKKKGSKYKTWKSIPVMEFYQEESVLPFSYSFKKGTFSKGKTSFWIKVIDAAGNQTLKEFKMTMK</sequence>
<feature type="domain" description="PA" evidence="13">
    <location>
        <begin position="367"/>
        <end position="426"/>
    </location>
</feature>
<comment type="similarity">
    <text evidence="1 9 10">Belongs to the peptidase S8 family.</text>
</comment>
<feature type="signal peptide" evidence="11">
    <location>
        <begin position="1"/>
        <end position="20"/>
    </location>
</feature>
<keyword evidence="5 11" id="KW-0732">Signal</keyword>
<dbReference type="EMBL" id="FPAA01000006">
    <property type="protein sequence ID" value="SFS70481.1"/>
    <property type="molecule type" value="Genomic_DNA"/>
</dbReference>
<evidence type="ECO:0000256" key="3">
    <source>
        <dbReference type="ARBA" id="ARBA00022525"/>
    </source>
</evidence>
<evidence type="ECO:0000259" key="14">
    <source>
        <dbReference type="Pfam" id="PF05922"/>
    </source>
</evidence>
<dbReference type="SUPFAM" id="SSF52025">
    <property type="entry name" value="PA domain"/>
    <property type="match status" value="1"/>
</dbReference>
<keyword evidence="4 9" id="KW-0645">Protease</keyword>
<dbReference type="SUPFAM" id="SSF52743">
    <property type="entry name" value="Subtilisin-like"/>
    <property type="match status" value="1"/>
</dbReference>
<dbReference type="InterPro" id="IPR046450">
    <property type="entry name" value="PA_dom_sf"/>
</dbReference>
<dbReference type="InterPro" id="IPR023827">
    <property type="entry name" value="Peptidase_S8_Asp-AS"/>
</dbReference>
<dbReference type="InterPro" id="IPR034213">
    <property type="entry name" value="S8_Vpr-like"/>
</dbReference>
<keyword evidence="16" id="KW-1185">Reference proteome</keyword>
<evidence type="ECO:0000256" key="8">
    <source>
        <dbReference type="PIRSR" id="PIRSR615500-1"/>
    </source>
</evidence>
<reference evidence="16" key="1">
    <citation type="submission" date="2016-10" db="EMBL/GenBank/DDBJ databases">
        <authorList>
            <person name="Varghese N."/>
            <person name="Submissions S."/>
        </authorList>
    </citation>
    <scope>NUCLEOTIDE SEQUENCE [LARGE SCALE GENOMIC DNA]</scope>
    <source>
        <strain evidence="16">DSM 45789</strain>
    </source>
</reference>
<dbReference type="GO" id="GO:0004252">
    <property type="term" value="F:serine-type endopeptidase activity"/>
    <property type="evidence" value="ECO:0007669"/>
    <property type="project" value="UniProtKB-UniRule"/>
</dbReference>
<evidence type="ECO:0000259" key="13">
    <source>
        <dbReference type="Pfam" id="PF02225"/>
    </source>
</evidence>
<feature type="domain" description="Peptidase S8/S53" evidence="12">
    <location>
        <begin position="175"/>
        <end position="559"/>
    </location>
</feature>
<feature type="active site" description="Charge relay system" evidence="8 9">
    <location>
        <position position="507"/>
    </location>
</feature>
<dbReference type="CDD" id="cd07474">
    <property type="entry name" value="Peptidases_S8_subtilisin_Vpr-like"/>
    <property type="match status" value="1"/>
</dbReference>
<evidence type="ECO:0000313" key="15">
    <source>
        <dbReference type="EMBL" id="SFS70481.1"/>
    </source>
</evidence>
<dbReference type="Gene3D" id="3.50.30.30">
    <property type="match status" value="1"/>
</dbReference>
<dbReference type="Proteomes" id="UP000198660">
    <property type="component" value="Unassembled WGS sequence"/>
</dbReference>
<dbReference type="InterPro" id="IPR003137">
    <property type="entry name" value="PA_domain"/>
</dbReference>
<dbReference type="PRINTS" id="PR00723">
    <property type="entry name" value="SUBTILISIN"/>
</dbReference>
<dbReference type="InterPro" id="IPR023828">
    <property type="entry name" value="Peptidase_S8_Ser-AS"/>
</dbReference>
<evidence type="ECO:0000256" key="9">
    <source>
        <dbReference type="PROSITE-ProRule" id="PRU01240"/>
    </source>
</evidence>
<name>A0A1I6S0K1_9BACL</name>
<feature type="chain" id="PRO_5009303973" evidence="11">
    <location>
        <begin position="21"/>
        <end position="895"/>
    </location>
</feature>